<comment type="caution">
    <text evidence="15">The sequence shown here is derived from an EMBL/GenBank/DDBJ whole genome shotgun (WGS) entry which is preliminary data.</text>
</comment>
<keyword evidence="2 7" id="KW-0963">Cytoplasm</keyword>
<dbReference type="PROSITE" id="PS00382">
    <property type="entry name" value="CLP_PROTEASE_HIS"/>
    <property type="match status" value="1"/>
</dbReference>
<dbReference type="GO" id="GO:0051117">
    <property type="term" value="F:ATPase binding"/>
    <property type="evidence" value="ECO:0007669"/>
    <property type="project" value="TreeGrafter"/>
</dbReference>
<evidence type="ECO:0000256" key="5">
    <source>
        <dbReference type="ARBA" id="ARBA00022825"/>
    </source>
</evidence>
<comment type="similarity">
    <text evidence="1 7 12">Belongs to the peptidase S14 family.</text>
</comment>
<evidence type="ECO:0000256" key="8">
    <source>
        <dbReference type="PROSITE-ProRule" id="PRU10085"/>
    </source>
</evidence>
<dbReference type="InterPro" id="IPR033135">
    <property type="entry name" value="ClpP_His_AS"/>
</dbReference>
<evidence type="ECO:0000256" key="11">
    <source>
        <dbReference type="RuleBase" id="RU000550"/>
    </source>
</evidence>
<keyword evidence="5 7" id="KW-0720">Serine protease</keyword>
<protein>
    <recommendedName>
        <fullName evidence="7 12">ATP-dependent Clp protease proteolytic subunit</fullName>
        <ecNumber evidence="7 10">3.4.21.92</ecNumber>
    </recommendedName>
    <alternativeName>
        <fullName evidence="7">Endopeptidase Clp</fullName>
    </alternativeName>
</protein>
<dbReference type="HAMAP" id="MF_00444">
    <property type="entry name" value="ClpP"/>
    <property type="match status" value="1"/>
</dbReference>
<proteinExistence type="inferred from homology"/>
<dbReference type="GO" id="GO:0004176">
    <property type="term" value="F:ATP-dependent peptidase activity"/>
    <property type="evidence" value="ECO:0007669"/>
    <property type="project" value="InterPro"/>
</dbReference>
<reference evidence="15" key="1">
    <citation type="journal article" date="2020" name="mSystems">
        <title>Genome- and Community-Level Interaction Insights into Carbon Utilization and Element Cycling Functions of Hydrothermarchaeota in Hydrothermal Sediment.</title>
        <authorList>
            <person name="Zhou Z."/>
            <person name="Liu Y."/>
            <person name="Xu W."/>
            <person name="Pan J."/>
            <person name="Luo Z.H."/>
            <person name="Li M."/>
        </authorList>
    </citation>
    <scope>NUCLEOTIDE SEQUENCE [LARGE SCALE GENOMIC DNA]</scope>
    <source>
        <strain evidence="15">SpSt-418</strain>
    </source>
</reference>
<evidence type="ECO:0000256" key="7">
    <source>
        <dbReference type="HAMAP-Rule" id="MF_00444"/>
    </source>
</evidence>
<feature type="active site" evidence="8">
    <location>
        <position position="143"/>
    </location>
</feature>
<keyword evidence="4 7" id="KW-0378">Hydrolase</keyword>
<dbReference type="EC" id="3.4.21.92" evidence="7 10"/>
<feature type="active site" description="Nucleophile" evidence="7">
    <location>
        <position position="143"/>
    </location>
</feature>
<dbReference type="SUPFAM" id="SSF52096">
    <property type="entry name" value="ClpP/crotonase"/>
    <property type="match status" value="1"/>
</dbReference>
<evidence type="ECO:0000256" key="6">
    <source>
        <dbReference type="ARBA" id="ARBA00034021"/>
    </source>
</evidence>
<evidence type="ECO:0000256" key="1">
    <source>
        <dbReference type="ARBA" id="ARBA00007039"/>
    </source>
</evidence>
<dbReference type="CDD" id="cd07017">
    <property type="entry name" value="S14_ClpP_2"/>
    <property type="match status" value="1"/>
</dbReference>
<feature type="chain" id="PRO_5027722691" description="ATP-dependent Clp protease proteolytic subunit" evidence="14">
    <location>
        <begin position="27"/>
        <end position="264"/>
    </location>
</feature>
<dbReference type="InterPro" id="IPR018215">
    <property type="entry name" value="ClpP_Ser_AS"/>
</dbReference>
<dbReference type="PROSITE" id="PS00381">
    <property type="entry name" value="CLP_PROTEASE_SER"/>
    <property type="match status" value="1"/>
</dbReference>
<feature type="region of interest" description="Disordered" evidence="13">
    <location>
        <begin position="244"/>
        <end position="264"/>
    </location>
</feature>
<feature type="active site" evidence="7 9">
    <location>
        <position position="168"/>
    </location>
</feature>
<dbReference type="InterPro" id="IPR029045">
    <property type="entry name" value="ClpP/crotonase-like_dom_sf"/>
</dbReference>
<evidence type="ECO:0000256" key="14">
    <source>
        <dbReference type="SAM" id="SignalP"/>
    </source>
</evidence>
<dbReference type="InterPro" id="IPR023562">
    <property type="entry name" value="ClpP/TepA"/>
</dbReference>
<dbReference type="AlphaFoldDB" id="A0A7C3PJ29"/>
<comment type="subcellular location">
    <subcellularLocation>
        <location evidence="7">Cytoplasm</location>
    </subcellularLocation>
</comment>
<dbReference type="GO" id="GO:0004252">
    <property type="term" value="F:serine-type endopeptidase activity"/>
    <property type="evidence" value="ECO:0007669"/>
    <property type="project" value="UniProtKB-UniRule"/>
</dbReference>
<evidence type="ECO:0000256" key="2">
    <source>
        <dbReference type="ARBA" id="ARBA00022490"/>
    </source>
</evidence>
<keyword evidence="3 7" id="KW-0645">Protease</keyword>
<dbReference type="GO" id="GO:0009368">
    <property type="term" value="C:endopeptidase Clp complex"/>
    <property type="evidence" value="ECO:0007669"/>
    <property type="project" value="TreeGrafter"/>
</dbReference>
<evidence type="ECO:0000256" key="3">
    <source>
        <dbReference type="ARBA" id="ARBA00022670"/>
    </source>
</evidence>
<dbReference type="Pfam" id="PF00574">
    <property type="entry name" value="CLP_protease"/>
    <property type="match status" value="1"/>
</dbReference>
<dbReference type="InterPro" id="IPR001907">
    <property type="entry name" value="ClpP"/>
</dbReference>
<evidence type="ECO:0000256" key="12">
    <source>
        <dbReference type="RuleBase" id="RU003567"/>
    </source>
</evidence>
<dbReference type="GO" id="GO:0006515">
    <property type="term" value="P:protein quality control for misfolded or incompletely synthesized proteins"/>
    <property type="evidence" value="ECO:0007669"/>
    <property type="project" value="TreeGrafter"/>
</dbReference>
<organism evidence="15">
    <name type="scientific">Oscillatoriales cyanobacterium SpSt-418</name>
    <dbReference type="NCBI Taxonomy" id="2282169"/>
    <lineage>
        <taxon>Bacteria</taxon>
        <taxon>Bacillati</taxon>
        <taxon>Cyanobacteriota</taxon>
        <taxon>Cyanophyceae</taxon>
        <taxon>Oscillatoriophycideae</taxon>
        <taxon>Oscillatoriales</taxon>
    </lineage>
</organism>
<gene>
    <name evidence="7" type="primary">clpP</name>
    <name evidence="15" type="ORF">ENR64_15025</name>
</gene>
<sequence>MPYCFAQALFRVALSIFWCASPLAIAQQATSQPATAISRTPKTVLQTETDDLETDDKPDHALEAGVESWLLQQRVIFISGEIEPGLAETVIAQLLYLDAQSAADIYLYINSSGGEIPSGLAIFDTMRSLKSEIVTVGIGEASSMASILLAAGTKGKRMALPHARIMIHQPLSGVIGQATEIEIMAREMLYLKGLINRLLAELTGQSLQRVEADSDRDFFMSAQEAKAYGLIDQVTDKVPPTVPLQRSQGNLQRDSVSQMVPSTQ</sequence>
<name>A0A7C3PJ29_9CYAN</name>
<dbReference type="PANTHER" id="PTHR10381:SF70">
    <property type="entry name" value="ATP-DEPENDENT CLP PROTEASE PROTEOLYTIC SUBUNIT"/>
    <property type="match status" value="1"/>
</dbReference>
<dbReference type="Gene3D" id="3.90.226.10">
    <property type="entry name" value="2-enoyl-CoA Hydratase, Chain A, domain 1"/>
    <property type="match status" value="1"/>
</dbReference>
<evidence type="ECO:0000256" key="10">
    <source>
        <dbReference type="RuleBase" id="RU000549"/>
    </source>
</evidence>
<feature type="signal peptide" evidence="14">
    <location>
        <begin position="1"/>
        <end position="26"/>
    </location>
</feature>
<evidence type="ECO:0000256" key="9">
    <source>
        <dbReference type="PROSITE-ProRule" id="PRU10086"/>
    </source>
</evidence>
<evidence type="ECO:0000313" key="15">
    <source>
        <dbReference type="EMBL" id="HFM99036.1"/>
    </source>
</evidence>
<dbReference type="EMBL" id="DSRU01000222">
    <property type="protein sequence ID" value="HFM99036.1"/>
    <property type="molecule type" value="Genomic_DNA"/>
</dbReference>
<evidence type="ECO:0000256" key="4">
    <source>
        <dbReference type="ARBA" id="ARBA00022801"/>
    </source>
</evidence>
<keyword evidence="14" id="KW-0732">Signal</keyword>
<accession>A0A7C3PJ29</accession>
<dbReference type="PRINTS" id="PR00127">
    <property type="entry name" value="CLPPROTEASEP"/>
</dbReference>
<dbReference type="GO" id="GO:0005737">
    <property type="term" value="C:cytoplasm"/>
    <property type="evidence" value="ECO:0007669"/>
    <property type="project" value="UniProtKB-SubCell"/>
</dbReference>
<dbReference type="PANTHER" id="PTHR10381">
    <property type="entry name" value="ATP-DEPENDENT CLP PROTEASE PROTEOLYTIC SUBUNIT"/>
    <property type="match status" value="1"/>
</dbReference>
<comment type="catalytic activity">
    <reaction evidence="6 7 9">
        <text>Hydrolysis of proteins to small peptides in the presence of ATP and magnesium. alpha-casein is the usual test substrate. In the absence of ATP, only oligopeptides shorter than five residues are hydrolyzed (such as succinyl-Leu-Tyr-|-NHMec, and Leu-Tyr-Leu-|-Tyr-Trp, in which cleavage of the -Tyr-|-Leu- and -Tyr-|-Trp bonds also occurs).</text>
        <dbReference type="EC" id="3.4.21.92"/>
    </reaction>
</comment>
<comment type="function">
    <text evidence="7 11">Cleaves peptides in various proteins in a process that requires ATP hydrolysis. Has a chymotrypsin-like activity. Plays a major role in the degradation of misfolded proteins.</text>
</comment>
<comment type="subunit">
    <text evidence="7">Fourteen ClpP subunits assemble into 2 heptameric rings which stack back to back to give a disk-like structure with a central cavity, resembling the structure of eukaryotic proteasomes.</text>
</comment>
<evidence type="ECO:0000256" key="13">
    <source>
        <dbReference type="SAM" id="MobiDB-lite"/>
    </source>
</evidence>